<dbReference type="EMBL" id="OZ037953">
    <property type="protein sequence ID" value="CAL1697461.1"/>
    <property type="molecule type" value="Genomic_DNA"/>
</dbReference>
<sequence>MLASQSSASFLTCFHHNLCDIDIDPAMYGTHSFRRGGCQYLAIELRWPLRHICTWGRWAENFDNPGTIFKYLLSWVDTPMLDRSDYMNPLRAPAAQCSTCGRTCYCA</sequence>
<gene>
    <name evidence="1" type="ORF">GFSPODELE1_LOCUS1667</name>
</gene>
<dbReference type="InterPro" id="IPR013762">
    <property type="entry name" value="Integrase-like_cat_sf"/>
</dbReference>
<evidence type="ECO:0000313" key="2">
    <source>
        <dbReference type="Proteomes" id="UP001497453"/>
    </source>
</evidence>
<reference evidence="2" key="1">
    <citation type="submission" date="2024-04" db="EMBL/GenBank/DDBJ databases">
        <authorList>
            <person name="Shaw F."/>
            <person name="Minotto A."/>
        </authorList>
    </citation>
    <scope>NUCLEOTIDE SEQUENCE [LARGE SCALE GENOMIC DNA]</scope>
</reference>
<keyword evidence="2" id="KW-1185">Reference proteome</keyword>
<protein>
    <recommendedName>
        <fullName evidence="3">Tyr recombinase domain-containing protein</fullName>
    </recommendedName>
</protein>
<name>A0ABP1CP47_9APHY</name>
<evidence type="ECO:0000313" key="1">
    <source>
        <dbReference type="EMBL" id="CAL1697461.1"/>
    </source>
</evidence>
<dbReference type="Gene3D" id="1.10.443.10">
    <property type="entry name" value="Intergrase catalytic core"/>
    <property type="match status" value="1"/>
</dbReference>
<proteinExistence type="predicted"/>
<organism evidence="1 2">
    <name type="scientific">Somion occarium</name>
    <dbReference type="NCBI Taxonomy" id="3059160"/>
    <lineage>
        <taxon>Eukaryota</taxon>
        <taxon>Fungi</taxon>
        <taxon>Dikarya</taxon>
        <taxon>Basidiomycota</taxon>
        <taxon>Agaricomycotina</taxon>
        <taxon>Agaricomycetes</taxon>
        <taxon>Polyporales</taxon>
        <taxon>Cerrenaceae</taxon>
        <taxon>Somion</taxon>
    </lineage>
</organism>
<evidence type="ECO:0008006" key="3">
    <source>
        <dbReference type="Google" id="ProtNLM"/>
    </source>
</evidence>
<accession>A0ABP1CP47</accession>
<dbReference type="Proteomes" id="UP001497453">
    <property type="component" value="Chromosome 10"/>
</dbReference>